<organism evidence="5 6">
    <name type="scientific">Chelatococcus caeni</name>
    <dbReference type="NCBI Taxonomy" id="1348468"/>
    <lineage>
        <taxon>Bacteria</taxon>
        <taxon>Pseudomonadati</taxon>
        <taxon>Pseudomonadota</taxon>
        <taxon>Alphaproteobacteria</taxon>
        <taxon>Hyphomicrobiales</taxon>
        <taxon>Chelatococcaceae</taxon>
        <taxon>Chelatococcus</taxon>
    </lineage>
</organism>
<keyword evidence="3" id="KW-0472">Membrane</keyword>
<reference evidence="5 6" key="1">
    <citation type="submission" date="2020-08" db="EMBL/GenBank/DDBJ databases">
        <title>Genomic Encyclopedia of Type Strains, Phase IV (KMG-IV): sequencing the most valuable type-strain genomes for metagenomic binning, comparative biology and taxonomic classification.</title>
        <authorList>
            <person name="Goeker M."/>
        </authorList>
    </citation>
    <scope>NUCLEOTIDE SEQUENCE [LARGE SCALE GENOMIC DNA]</scope>
    <source>
        <strain evidence="5 6">DSM 103737</strain>
    </source>
</reference>
<dbReference type="InterPro" id="IPR039910">
    <property type="entry name" value="D15-like"/>
</dbReference>
<evidence type="ECO:0000256" key="3">
    <source>
        <dbReference type="ARBA" id="ARBA00023136"/>
    </source>
</evidence>
<dbReference type="Gene3D" id="3.10.20.310">
    <property type="entry name" value="membrane protein fhac"/>
    <property type="match status" value="1"/>
</dbReference>
<dbReference type="Proteomes" id="UP000577362">
    <property type="component" value="Unassembled WGS sequence"/>
</dbReference>
<keyword evidence="6" id="KW-1185">Reference proteome</keyword>
<proteinExistence type="predicted"/>
<keyword evidence="2" id="KW-0812">Transmembrane</keyword>
<keyword evidence="2" id="KW-1134">Transmembrane beta strand</keyword>
<name>A0A840C6Y3_9HYPH</name>
<feature type="domain" description="POTRA" evidence="4">
    <location>
        <begin position="243"/>
        <end position="317"/>
    </location>
</feature>
<protein>
    <submittedName>
        <fullName evidence="5">Translocation and assembly module TamA</fullName>
    </submittedName>
</protein>
<gene>
    <name evidence="5" type="ORF">GGR16_003161</name>
</gene>
<dbReference type="PANTHER" id="PTHR12815">
    <property type="entry name" value="SORTING AND ASSEMBLY MACHINERY SAMM50 PROTEIN FAMILY MEMBER"/>
    <property type="match status" value="1"/>
</dbReference>
<comment type="subcellular location">
    <subcellularLocation>
        <location evidence="1">Membrane</location>
    </subcellularLocation>
</comment>
<dbReference type="AlphaFoldDB" id="A0A840C6Y3"/>
<dbReference type="Pfam" id="PF07244">
    <property type="entry name" value="POTRA"/>
    <property type="match status" value="1"/>
</dbReference>
<evidence type="ECO:0000313" key="5">
    <source>
        <dbReference type="EMBL" id="MBB4018127.1"/>
    </source>
</evidence>
<sequence>MGRPPWCGWLAAGTALALVLMVVEAQAGERPGFFARLFGAEEKEEGPAFPVPDPVTYDVTFDFRGDTEDLGDRLKELSNLEKLKNDPPSGGVGLQRRAEGDKQQFLGALSAFGYYQPRVDITVAGVDVSSPQAPQRIDAIRTRGSVPVRVTITFGPRFTFSRLAVVDEATGRPLAPPAGWAAAKLVPGEPAQSAAVLAGERAIVAALREEGYAFAAVPRREAVVDHATRTMDVTFFVAPGRKARFGRVTVQGTERLDPSFVEERVPFKTGDLFSPEPLADLRRDLGEYDVFSSVRIREGDALDPDGTLPITIEVQERARRFIGFGAKYSTTEGPGINAYWGHRNLFGGAERLRLDAQVSGTDINTIGVTGKKAEWQDKVGYRFGATFTKPGIITAKDDLVVQAAYLREVTESYSRQGFVGAIALKRRFTREWSGQIGLDIERAKYLRGYDTDFDTGRWYTLVGVPVQVDYDSTNDKLDPKRGIRASVTVEPFSSLLGSTVDMTMVKASLSGYWAIDAAERFVLAGRVGFGSLIGADLRDIPPPRRFYAGGGGSVRGYDYQSLGPKNVFGQPIGGRSVLEASAELRMKVTDTIGIVPFVDAGMAYRSSYPDFDEPMRYSAGIGLRYYTAIGPLRLDIARGLNRERGDPPFGLYISLGQAF</sequence>
<evidence type="ECO:0000256" key="1">
    <source>
        <dbReference type="ARBA" id="ARBA00004370"/>
    </source>
</evidence>
<accession>A0A840C6Y3</accession>
<dbReference type="PANTHER" id="PTHR12815:SF42">
    <property type="entry name" value="BACTERIAL SURFACE ANTIGEN (D15) DOMAIN-CONTAINING PROTEIN"/>
    <property type="match status" value="1"/>
</dbReference>
<evidence type="ECO:0000256" key="2">
    <source>
        <dbReference type="ARBA" id="ARBA00022452"/>
    </source>
</evidence>
<dbReference type="InterPro" id="IPR000184">
    <property type="entry name" value="Bac_surfAg_D15"/>
</dbReference>
<dbReference type="InterPro" id="IPR034746">
    <property type="entry name" value="POTRA"/>
</dbReference>
<dbReference type="EMBL" id="JACIEN010000003">
    <property type="protein sequence ID" value="MBB4018127.1"/>
    <property type="molecule type" value="Genomic_DNA"/>
</dbReference>
<dbReference type="RefSeq" id="WP_183317156.1">
    <property type="nucleotide sequence ID" value="NZ_JACIEN010000003.1"/>
</dbReference>
<dbReference type="GO" id="GO:0019867">
    <property type="term" value="C:outer membrane"/>
    <property type="evidence" value="ECO:0007669"/>
    <property type="project" value="InterPro"/>
</dbReference>
<comment type="caution">
    <text evidence="5">The sequence shown here is derived from an EMBL/GenBank/DDBJ whole genome shotgun (WGS) entry which is preliminary data.</text>
</comment>
<dbReference type="Gene3D" id="2.40.160.50">
    <property type="entry name" value="membrane protein fhac: a member of the omp85/tpsb transporter family"/>
    <property type="match status" value="1"/>
</dbReference>
<dbReference type="InterPro" id="IPR010827">
    <property type="entry name" value="BamA/TamA_POTRA"/>
</dbReference>
<evidence type="ECO:0000313" key="6">
    <source>
        <dbReference type="Proteomes" id="UP000577362"/>
    </source>
</evidence>
<dbReference type="Pfam" id="PF01103">
    <property type="entry name" value="Omp85"/>
    <property type="match status" value="1"/>
</dbReference>
<evidence type="ECO:0000259" key="4">
    <source>
        <dbReference type="PROSITE" id="PS51779"/>
    </source>
</evidence>
<dbReference type="PROSITE" id="PS51779">
    <property type="entry name" value="POTRA"/>
    <property type="match status" value="1"/>
</dbReference>